<gene>
    <name evidence="2" type="primary">LOC107273581</name>
</gene>
<sequence>MQLKPKQRVLQKFGCWQGIKLKFYAASESLNFRVTSAVFQKNIGVTYIEQVYKVLNLSPAKVSKEFRESKKRSRKRKIEQLQIVEAKRKRLFCKKNLWSKTVFAQHREGITHETDSRLNDVSGLIDEKPYQGIAPLTLVDADFHGISSGYKHNKYLIINRYFK</sequence>
<reference evidence="2" key="1">
    <citation type="submission" date="2025-08" db="UniProtKB">
        <authorList>
            <consortium name="RefSeq"/>
        </authorList>
    </citation>
    <scope>IDENTIFICATION</scope>
</reference>
<dbReference type="Proteomes" id="UP000694920">
    <property type="component" value="Unplaced"/>
</dbReference>
<evidence type="ECO:0000313" key="2">
    <source>
        <dbReference type="RefSeq" id="XP_015607425.1"/>
    </source>
</evidence>
<organism evidence="1 2">
    <name type="scientific">Cephus cinctus</name>
    <name type="common">Wheat stem sawfly</name>
    <dbReference type="NCBI Taxonomy" id="211228"/>
    <lineage>
        <taxon>Eukaryota</taxon>
        <taxon>Metazoa</taxon>
        <taxon>Ecdysozoa</taxon>
        <taxon>Arthropoda</taxon>
        <taxon>Hexapoda</taxon>
        <taxon>Insecta</taxon>
        <taxon>Pterygota</taxon>
        <taxon>Neoptera</taxon>
        <taxon>Endopterygota</taxon>
        <taxon>Hymenoptera</taxon>
        <taxon>Cephoidea</taxon>
        <taxon>Cephidae</taxon>
        <taxon>Cephus</taxon>
    </lineage>
</organism>
<dbReference type="GeneID" id="107273581"/>
<name>A0AAJ7CCI2_CEPCN</name>
<proteinExistence type="predicted"/>
<evidence type="ECO:0000313" key="1">
    <source>
        <dbReference type="Proteomes" id="UP000694920"/>
    </source>
</evidence>
<keyword evidence="1" id="KW-1185">Reference proteome</keyword>
<dbReference type="RefSeq" id="XP_015607425.1">
    <property type="nucleotide sequence ID" value="XM_015751939.2"/>
</dbReference>
<dbReference type="AlphaFoldDB" id="A0AAJ7CCI2"/>
<protein>
    <submittedName>
        <fullName evidence="2">Uncharacterized protein LOC107273581 isoform X1</fullName>
    </submittedName>
</protein>
<dbReference type="KEGG" id="ccin:107273581"/>
<accession>A0AAJ7CCI2</accession>